<organism evidence="1 2">
    <name type="scientific">Trifolium medium</name>
    <dbReference type="NCBI Taxonomy" id="97028"/>
    <lineage>
        <taxon>Eukaryota</taxon>
        <taxon>Viridiplantae</taxon>
        <taxon>Streptophyta</taxon>
        <taxon>Embryophyta</taxon>
        <taxon>Tracheophyta</taxon>
        <taxon>Spermatophyta</taxon>
        <taxon>Magnoliopsida</taxon>
        <taxon>eudicotyledons</taxon>
        <taxon>Gunneridae</taxon>
        <taxon>Pentapetalae</taxon>
        <taxon>rosids</taxon>
        <taxon>fabids</taxon>
        <taxon>Fabales</taxon>
        <taxon>Fabaceae</taxon>
        <taxon>Papilionoideae</taxon>
        <taxon>50 kb inversion clade</taxon>
        <taxon>NPAAA clade</taxon>
        <taxon>Hologalegina</taxon>
        <taxon>IRL clade</taxon>
        <taxon>Trifolieae</taxon>
        <taxon>Trifolium</taxon>
    </lineage>
</organism>
<name>A0A392Q7J5_9FABA</name>
<comment type="caution">
    <text evidence="1">The sequence shown here is derived from an EMBL/GenBank/DDBJ whole genome shotgun (WGS) entry which is preliminary data.</text>
</comment>
<evidence type="ECO:0000313" key="2">
    <source>
        <dbReference type="Proteomes" id="UP000265520"/>
    </source>
</evidence>
<dbReference type="EMBL" id="LXQA010118113">
    <property type="protein sequence ID" value="MCI20104.1"/>
    <property type="molecule type" value="Genomic_DNA"/>
</dbReference>
<feature type="non-terminal residue" evidence="1">
    <location>
        <position position="1"/>
    </location>
</feature>
<evidence type="ECO:0000313" key="1">
    <source>
        <dbReference type="EMBL" id="MCI20104.1"/>
    </source>
</evidence>
<dbReference type="Proteomes" id="UP000265520">
    <property type="component" value="Unassembled WGS sequence"/>
</dbReference>
<protein>
    <submittedName>
        <fullName evidence="1">Uncharacterized protein</fullName>
    </submittedName>
</protein>
<dbReference type="AlphaFoldDB" id="A0A392Q7J5"/>
<accession>A0A392Q7J5</accession>
<keyword evidence="2" id="KW-1185">Reference proteome</keyword>
<sequence length="72" mass="7822">IVIHNRKDATGTSGSVPKATKDEVLAEFIEVSKALGETIRISTARKIHVDNLIKSMTQEAVGAENEEEAEED</sequence>
<reference evidence="1 2" key="1">
    <citation type="journal article" date="2018" name="Front. Plant Sci.">
        <title>Red Clover (Trifolium pratense) and Zigzag Clover (T. medium) - A Picture of Genomic Similarities and Differences.</title>
        <authorList>
            <person name="Dluhosova J."/>
            <person name="Istvanek J."/>
            <person name="Nedelnik J."/>
            <person name="Repkova J."/>
        </authorList>
    </citation>
    <scope>NUCLEOTIDE SEQUENCE [LARGE SCALE GENOMIC DNA]</scope>
    <source>
        <strain evidence="2">cv. 10/8</strain>
        <tissue evidence="1">Leaf</tissue>
    </source>
</reference>
<proteinExistence type="predicted"/>